<dbReference type="Pfam" id="PF00072">
    <property type="entry name" value="Response_reg"/>
    <property type="match status" value="1"/>
</dbReference>
<keyword evidence="8" id="KW-0804">Transcription</keyword>
<keyword evidence="6" id="KW-0805">Transcription regulation</keyword>
<dbReference type="RefSeq" id="WP_014262911.1">
    <property type="nucleotide sequence ID" value="NC_016630.1"/>
</dbReference>
<dbReference type="SUPFAM" id="SSF52172">
    <property type="entry name" value="CheY-like"/>
    <property type="match status" value="1"/>
</dbReference>
<keyword evidence="14" id="KW-1185">Reference proteome</keyword>
<comment type="function">
    <text evidence="9">May play the central regulatory role in sporulation. It may be an element of the effector pathway responsible for the activation of sporulation genes in response to nutritional stress. Spo0A may act in concert with spo0H (a sigma factor) to control the expression of some genes that are critical to the sporulation process.</text>
</comment>
<evidence type="ECO:0000256" key="10">
    <source>
        <dbReference type="PROSITE-ProRule" id="PRU00169"/>
    </source>
</evidence>
<dbReference type="SUPFAM" id="SSF46689">
    <property type="entry name" value="Homeodomain-like"/>
    <property type="match status" value="1"/>
</dbReference>
<dbReference type="PROSITE" id="PS01124">
    <property type="entry name" value="HTH_ARAC_FAMILY_2"/>
    <property type="match status" value="1"/>
</dbReference>
<evidence type="ECO:0000259" key="12">
    <source>
        <dbReference type="PROSITE" id="PS50110"/>
    </source>
</evidence>
<dbReference type="InterPro" id="IPR009057">
    <property type="entry name" value="Homeodomain-like_sf"/>
</dbReference>
<organism evidence="13 14">
    <name type="scientific">Filifactor alocis (strain ATCC 35896 / CCUG 47790 / D40 B5)</name>
    <name type="common">Fusobacterium alocis</name>
    <dbReference type="NCBI Taxonomy" id="546269"/>
    <lineage>
        <taxon>Bacteria</taxon>
        <taxon>Bacillati</taxon>
        <taxon>Bacillota</taxon>
        <taxon>Clostridia</taxon>
        <taxon>Peptostreptococcales</taxon>
        <taxon>Filifactoraceae</taxon>
        <taxon>Filifactor</taxon>
    </lineage>
</organism>
<evidence type="ECO:0000313" key="13">
    <source>
        <dbReference type="EMBL" id="EFE28997.1"/>
    </source>
</evidence>
<dbReference type="Gene3D" id="1.10.10.60">
    <property type="entry name" value="Homeodomain-like"/>
    <property type="match status" value="2"/>
</dbReference>
<evidence type="ECO:0000256" key="5">
    <source>
        <dbReference type="ARBA" id="ARBA00023012"/>
    </source>
</evidence>
<dbReference type="KEGG" id="faa:HMPREF0389_00919"/>
<evidence type="ECO:0000256" key="7">
    <source>
        <dbReference type="ARBA" id="ARBA00023125"/>
    </source>
</evidence>
<dbReference type="GO" id="GO:0000160">
    <property type="term" value="P:phosphorelay signal transduction system"/>
    <property type="evidence" value="ECO:0007669"/>
    <property type="project" value="UniProtKB-KW"/>
</dbReference>
<dbReference type="PATRIC" id="fig|546269.5.peg.1422"/>
<dbReference type="EMBL" id="CP002390">
    <property type="protein sequence ID" value="EFE28997.1"/>
    <property type="molecule type" value="Genomic_DNA"/>
</dbReference>
<reference evidence="14" key="1">
    <citation type="submission" date="2010-12" db="EMBL/GenBank/DDBJ databases">
        <title>The genome sequence of Filifactor alocis strain ATCC 35896.</title>
        <authorList>
            <consortium name="The Broad Institute Genome Sequencing Platform"/>
            <person name="Ward D."/>
            <person name="Earl A."/>
            <person name="Feldgarden M."/>
            <person name="Young S.K."/>
            <person name="Gargeya S."/>
            <person name="Zeng Q."/>
            <person name="Alvarado L."/>
            <person name="Berlin A."/>
            <person name="Bochicchio J."/>
            <person name="Chapman S.B."/>
            <person name="Chen Z."/>
            <person name="Freedman E."/>
            <person name="Gellesch M."/>
            <person name="Goldberg J."/>
            <person name="Griggs A."/>
            <person name="Gujja S."/>
            <person name="Heilman E."/>
            <person name="Heiman D."/>
            <person name="Howarth C."/>
            <person name="Mehta T."/>
            <person name="Neiman D."/>
            <person name="Pearson M."/>
            <person name="Roberts A."/>
            <person name="Saif S."/>
            <person name="Shea T."/>
            <person name="Shenoy N."/>
            <person name="Sisk P."/>
            <person name="Stolte C."/>
            <person name="Sykes S."/>
            <person name="White J."/>
            <person name="Yandava C."/>
            <person name="Izard J."/>
            <person name="Blanton J.M."/>
            <person name="Baranova O.V."/>
            <person name="Tanner A.C."/>
            <person name="Dewhirst F.E."/>
            <person name="Haas B."/>
            <person name="Nusbaum C."/>
            <person name="Birren B."/>
        </authorList>
    </citation>
    <scope>NUCLEOTIDE SEQUENCE [LARGE SCALE GENOMIC DNA]</scope>
    <source>
        <strain evidence="14">ATCC 35896 / D40 B5</strain>
    </source>
</reference>
<dbReference type="GO" id="GO:0003700">
    <property type="term" value="F:DNA-binding transcription factor activity"/>
    <property type="evidence" value="ECO:0007669"/>
    <property type="project" value="InterPro"/>
</dbReference>
<dbReference type="OrthoDB" id="324626at2"/>
<name>D6GQE4_FILAD</name>
<keyword evidence="3" id="KW-0963">Cytoplasm</keyword>
<evidence type="ECO:0000256" key="1">
    <source>
        <dbReference type="ARBA" id="ARBA00004496"/>
    </source>
</evidence>
<dbReference type="eggNOG" id="COG2207">
    <property type="taxonomic scope" value="Bacteria"/>
</dbReference>
<dbReference type="eggNOG" id="COG4753">
    <property type="taxonomic scope" value="Bacteria"/>
</dbReference>
<dbReference type="Proteomes" id="UP000007468">
    <property type="component" value="Chromosome"/>
</dbReference>
<proteinExistence type="predicted"/>
<evidence type="ECO:0000256" key="6">
    <source>
        <dbReference type="ARBA" id="ARBA00023015"/>
    </source>
</evidence>
<feature type="domain" description="HTH araC/xylS-type" evidence="11">
    <location>
        <begin position="155"/>
        <end position="254"/>
    </location>
</feature>
<dbReference type="AlphaFoldDB" id="D6GQE4"/>
<accession>D6GQE4</accession>
<dbReference type="InterPro" id="IPR018060">
    <property type="entry name" value="HTH_AraC"/>
</dbReference>
<dbReference type="CDD" id="cd17536">
    <property type="entry name" value="REC_YesN-like"/>
    <property type="match status" value="1"/>
</dbReference>
<dbReference type="Gene3D" id="3.40.50.2300">
    <property type="match status" value="1"/>
</dbReference>
<evidence type="ECO:0000256" key="4">
    <source>
        <dbReference type="ARBA" id="ARBA00022553"/>
    </source>
</evidence>
<evidence type="ECO:0000256" key="8">
    <source>
        <dbReference type="ARBA" id="ARBA00023163"/>
    </source>
</evidence>
<dbReference type="PANTHER" id="PTHR42713:SF3">
    <property type="entry name" value="TRANSCRIPTIONAL REGULATORY PROTEIN HPTR"/>
    <property type="match status" value="1"/>
</dbReference>
<keyword evidence="7" id="KW-0238">DNA-binding</keyword>
<dbReference type="GO" id="GO:0043565">
    <property type="term" value="F:sequence-specific DNA binding"/>
    <property type="evidence" value="ECO:0007669"/>
    <property type="project" value="InterPro"/>
</dbReference>
<comment type="subcellular location">
    <subcellularLocation>
        <location evidence="1">Cytoplasm</location>
    </subcellularLocation>
</comment>
<evidence type="ECO:0000256" key="3">
    <source>
        <dbReference type="ARBA" id="ARBA00022490"/>
    </source>
</evidence>
<feature type="modified residue" description="4-aspartylphosphate" evidence="10">
    <location>
        <position position="55"/>
    </location>
</feature>
<keyword evidence="5" id="KW-0902">Two-component regulatory system</keyword>
<evidence type="ECO:0000256" key="2">
    <source>
        <dbReference type="ARBA" id="ARBA00018672"/>
    </source>
</evidence>
<dbReference type="PANTHER" id="PTHR42713">
    <property type="entry name" value="HISTIDINE KINASE-RELATED"/>
    <property type="match status" value="1"/>
</dbReference>
<dbReference type="InterPro" id="IPR051552">
    <property type="entry name" value="HptR"/>
</dbReference>
<dbReference type="InterPro" id="IPR001789">
    <property type="entry name" value="Sig_transdc_resp-reg_receiver"/>
</dbReference>
<dbReference type="SMART" id="SM00342">
    <property type="entry name" value="HTH_ARAC"/>
    <property type="match status" value="1"/>
</dbReference>
<feature type="domain" description="Response regulatory" evidence="12">
    <location>
        <begin position="3"/>
        <end position="120"/>
    </location>
</feature>
<dbReference type="Pfam" id="PF12833">
    <property type="entry name" value="HTH_18"/>
    <property type="match status" value="1"/>
</dbReference>
<dbReference type="SMART" id="SM00448">
    <property type="entry name" value="REC"/>
    <property type="match status" value="1"/>
</dbReference>
<protein>
    <recommendedName>
        <fullName evidence="2">Stage 0 sporulation protein A homolog</fullName>
    </recommendedName>
</protein>
<evidence type="ECO:0000256" key="9">
    <source>
        <dbReference type="ARBA" id="ARBA00024867"/>
    </source>
</evidence>
<gene>
    <name evidence="13" type="ordered locus">HMPREF0389_00919</name>
</gene>
<dbReference type="STRING" id="546269.HMPREF0389_00919"/>
<sequence>MYKLLIVDDEPLIRRGIKKLTNLHEMGISEIFEAENGEQAIEIVETEKPHIVIMDINMPNMDGLTASSIMKEKHPEIFIVILTGYDYFEYAQTAIRAKVDDYILKPISKSDIESVLKKIVAIIVERNKKTEYLQLCNDSHVTEDIVLTDGEDMESIIKNYMVENLFSVELSLSKMAGDIGFNSNYLSGVFKQIYGIPFQDYVNRKRMERAKLLLLTTSMKNYEIAEEIGVEDVNYFITKFKKLWGITPKQYRQGIR</sequence>
<evidence type="ECO:0000259" key="11">
    <source>
        <dbReference type="PROSITE" id="PS01124"/>
    </source>
</evidence>
<keyword evidence="4 10" id="KW-0597">Phosphoprotein</keyword>
<evidence type="ECO:0000313" key="14">
    <source>
        <dbReference type="Proteomes" id="UP000007468"/>
    </source>
</evidence>
<dbReference type="GO" id="GO:0005737">
    <property type="term" value="C:cytoplasm"/>
    <property type="evidence" value="ECO:0007669"/>
    <property type="project" value="UniProtKB-SubCell"/>
</dbReference>
<dbReference type="InterPro" id="IPR011006">
    <property type="entry name" value="CheY-like_superfamily"/>
</dbReference>
<dbReference type="PROSITE" id="PS50110">
    <property type="entry name" value="RESPONSE_REGULATORY"/>
    <property type="match status" value="1"/>
</dbReference>